<proteinExistence type="predicted"/>
<evidence type="ECO:0000313" key="3">
    <source>
        <dbReference type="EMBL" id="GFR43403.1"/>
    </source>
</evidence>
<feature type="domain" description="Ig-like" evidence="2">
    <location>
        <begin position="85"/>
        <end position="185"/>
    </location>
</feature>
<organism evidence="3 4">
    <name type="scientific">Astrephomene gubernaculifera</name>
    <dbReference type="NCBI Taxonomy" id="47775"/>
    <lineage>
        <taxon>Eukaryota</taxon>
        <taxon>Viridiplantae</taxon>
        <taxon>Chlorophyta</taxon>
        <taxon>core chlorophytes</taxon>
        <taxon>Chlorophyceae</taxon>
        <taxon>CS clade</taxon>
        <taxon>Chlamydomonadales</taxon>
        <taxon>Astrephomenaceae</taxon>
        <taxon>Astrephomene</taxon>
    </lineage>
</organism>
<dbReference type="InterPro" id="IPR029052">
    <property type="entry name" value="Metallo-depent_PP-like"/>
</dbReference>
<comment type="caution">
    <text evidence="3">The sequence shown here is derived from an EMBL/GenBank/DDBJ whole genome shotgun (WGS) entry which is preliminary data.</text>
</comment>
<sequence length="647" mass="68498">MPDQELPDQASYPLPASKPRIMATSHSVPTSTAAASSNSDLERLLSARQWVPAVQLARQRIARDPWDVAAWSGLSRALLEGLREPEAAYTACCKALTAIAKQHGSQALIQTLAARRFDCLSAIARGDSTAVQARWARSGLEAASTTAASSATSVGPCSNSSASSYSCGSSSSSGVVGGSSASSSSCNRSSGGGSSSSGGSGRTAASSSSSNGTGSKGTEKQSRQTLPRIFALSDLHADARTAHYGSTTHMDLLRRISKTRFRNDVLLVAGDVADTLPATREALKLLKERFGRVFYVPGNHCLWLRPGLEEGSYPDSFAKLWALLAACDEVGVETVAAEVARGVLVVPLLSWYNAAFDEGDPRPGRLRFDSYCRWPLSDLDVWQVMLRLNDATLARVSKWRQQQQQQEQQRQQQPRKPFTQRHEGTGQPGSSGGVNNSSSSTGGGSGTAALPSELARLSLAEKAQQPEAAAAQSGSPSHNEATGSSSTRHTGSPCPMRMEPAGGGDISGDANSCGVDGVEGEGPPLVITMSHFLPHPGLPFPRMQREMAKAVGCQELQLLLERLGSAVHVYGHTHMEYDKMLGGTATGLAKHPPQQKQREEGVAGQRRYVHWPLHGQSGPVLRCIWSDGELVGKEMDAAAAGDEDTGN</sequence>
<dbReference type="Gene3D" id="3.60.21.10">
    <property type="match status" value="1"/>
</dbReference>
<evidence type="ECO:0000256" key="1">
    <source>
        <dbReference type="SAM" id="MobiDB-lite"/>
    </source>
</evidence>
<protein>
    <recommendedName>
        <fullName evidence="2">Ig-like domain-containing protein</fullName>
    </recommendedName>
</protein>
<feature type="compositionally biased region" description="Polar residues" evidence="1">
    <location>
        <begin position="24"/>
        <end position="34"/>
    </location>
</feature>
<feature type="region of interest" description="Disordered" evidence="1">
    <location>
        <begin position="461"/>
        <end position="512"/>
    </location>
</feature>
<accession>A0AAD3DMN7</accession>
<feature type="compositionally biased region" description="Low complexity" evidence="1">
    <location>
        <begin position="461"/>
        <end position="472"/>
    </location>
</feature>
<dbReference type="EMBL" id="BMAR01000005">
    <property type="protein sequence ID" value="GFR43403.1"/>
    <property type="molecule type" value="Genomic_DNA"/>
</dbReference>
<reference evidence="3 4" key="1">
    <citation type="journal article" date="2021" name="Sci. Rep.">
        <title>Genome sequencing of the multicellular alga Astrephomene provides insights into convergent evolution of germ-soma differentiation.</title>
        <authorList>
            <person name="Yamashita S."/>
            <person name="Yamamoto K."/>
            <person name="Matsuzaki R."/>
            <person name="Suzuki S."/>
            <person name="Yamaguchi H."/>
            <person name="Hirooka S."/>
            <person name="Minakuchi Y."/>
            <person name="Miyagishima S."/>
            <person name="Kawachi M."/>
            <person name="Toyoda A."/>
            <person name="Nozaki H."/>
        </authorList>
    </citation>
    <scope>NUCLEOTIDE SEQUENCE [LARGE SCALE GENOMIC DNA]</scope>
    <source>
        <strain evidence="3 4">NIES-4017</strain>
    </source>
</reference>
<dbReference type="InterPro" id="IPR007110">
    <property type="entry name" value="Ig-like_dom"/>
</dbReference>
<feature type="region of interest" description="Disordered" evidence="1">
    <location>
        <begin position="399"/>
        <end position="449"/>
    </location>
</feature>
<dbReference type="PANTHER" id="PTHR36492:SF2">
    <property type="entry name" value="[ACYL-CARRIER-PROTEIN] PHOSPHODIESTERASE PPTH"/>
    <property type="match status" value="1"/>
</dbReference>
<dbReference type="AlphaFoldDB" id="A0AAD3DMN7"/>
<feature type="compositionally biased region" description="Gly residues" evidence="1">
    <location>
        <begin position="190"/>
        <end position="201"/>
    </location>
</feature>
<gene>
    <name evidence="3" type="ORF">Agub_g4483</name>
</gene>
<feature type="region of interest" description="Disordered" evidence="1">
    <location>
        <begin position="1"/>
        <end position="34"/>
    </location>
</feature>
<dbReference type="InterPro" id="IPR052963">
    <property type="entry name" value="Pantetheine_PDE"/>
</dbReference>
<feature type="compositionally biased region" description="Low complexity" evidence="1">
    <location>
        <begin position="400"/>
        <end position="412"/>
    </location>
</feature>
<evidence type="ECO:0000313" key="4">
    <source>
        <dbReference type="Proteomes" id="UP001054857"/>
    </source>
</evidence>
<evidence type="ECO:0000259" key="2">
    <source>
        <dbReference type="PROSITE" id="PS50835"/>
    </source>
</evidence>
<feature type="compositionally biased region" description="Low complexity" evidence="1">
    <location>
        <begin position="202"/>
        <end position="213"/>
    </location>
</feature>
<feature type="compositionally biased region" description="Polar residues" evidence="1">
    <location>
        <begin position="473"/>
        <end position="490"/>
    </location>
</feature>
<name>A0AAD3DMN7_9CHLO</name>
<dbReference type="InterPro" id="IPR004843">
    <property type="entry name" value="Calcineurin-like_PHP"/>
</dbReference>
<dbReference type="PANTHER" id="PTHR36492">
    <property type="match status" value="1"/>
</dbReference>
<dbReference type="PROSITE" id="PS50835">
    <property type="entry name" value="IG_LIKE"/>
    <property type="match status" value="1"/>
</dbReference>
<dbReference type="Pfam" id="PF00149">
    <property type="entry name" value="Metallophos"/>
    <property type="match status" value="1"/>
</dbReference>
<dbReference type="Proteomes" id="UP001054857">
    <property type="component" value="Unassembled WGS sequence"/>
</dbReference>
<dbReference type="SUPFAM" id="SSF56300">
    <property type="entry name" value="Metallo-dependent phosphatases"/>
    <property type="match status" value="1"/>
</dbReference>
<keyword evidence="4" id="KW-1185">Reference proteome</keyword>
<feature type="region of interest" description="Disordered" evidence="1">
    <location>
        <begin position="178"/>
        <end position="223"/>
    </location>
</feature>
<feature type="compositionally biased region" description="Low complexity" evidence="1">
    <location>
        <begin position="178"/>
        <end position="189"/>
    </location>
</feature>
<dbReference type="GO" id="GO:0016787">
    <property type="term" value="F:hydrolase activity"/>
    <property type="evidence" value="ECO:0007669"/>
    <property type="project" value="InterPro"/>
</dbReference>